<dbReference type="HOGENOM" id="CLU_947182_0_0_1"/>
<name>F8P8Q9_SERL9</name>
<dbReference type="Proteomes" id="UP000008064">
    <property type="component" value="Unassembled WGS sequence"/>
</dbReference>
<reference evidence="2" key="1">
    <citation type="submission" date="2011-04" db="EMBL/GenBank/DDBJ databases">
        <title>Evolution of plant cell wall degrading machinery underlies the functional diversity of forest fungi.</title>
        <authorList>
            <consortium name="US DOE Joint Genome Institute (JGI-PGF)"/>
            <person name="Eastwood D.C."/>
            <person name="Floudas D."/>
            <person name="Binder M."/>
            <person name="Majcherczyk A."/>
            <person name="Schneider P."/>
            <person name="Aerts A."/>
            <person name="Asiegbu F.O."/>
            <person name="Baker S.E."/>
            <person name="Barry K."/>
            <person name="Bendiksby M."/>
            <person name="Blumentritt M."/>
            <person name="Coutinho P.M."/>
            <person name="Cullen D."/>
            <person name="Cullen D."/>
            <person name="Gathman A."/>
            <person name="Goodell B."/>
            <person name="Henrissat B."/>
            <person name="Ihrmark K."/>
            <person name="Kauserud H."/>
            <person name="Kohler A."/>
            <person name="LaButti K."/>
            <person name="Lapidus A."/>
            <person name="Lavin J.L."/>
            <person name="Lee Y.-H."/>
            <person name="Lindquist E."/>
            <person name="Lilly W."/>
            <person name="Lucas S."/>
            <person name="Morin E."/>
            <person name="Murat C."/>
            <person name="Oguiza J.A."/>
            <person name="Park J."/>
            <person name="Pisabarro A.G."/>
            <person name="Riley R."/>
            <person name="Rosling A."/>
            <person name="Salamov A."/>
            <person name="Schmidt O."/>
            <person name="Schmutz J."/>
            <person name="Skrede I."/>
            <person name="Stenlid J."/>
            <person name="Wiebenga A."/>
            <person name="Xie X."/>
            <person name="Kues U."/>
            <person name="Hibbett D.S."/>
            <person name="Hoffmeister D."/>
            <person name="Hogberg N."/>
            <person name="Martin F."/>
            <person name="Grigoriev I.V."/>
            <person name="Watkinson S.C."/>
        </authorList>
    </citation>
    <scope>NUCLEOTIDE SEQUENCE</scope>
    <source>
        <strain evidence="2">S7.9</strain>
    </source>
</reference>
<feature type="compositionally biased region" description="Polar residues" evidence="1">
    <location>
        <begin position="198"/>
        <end position="217"/>
    </location>
</feature>
<feature type="compositionally biased region" description="Low complexity" evidence="1">
    <location>
        <begin position="104"/>
        <end position="117"/>
    </location>
</feature>
<feature type="compositionally biased region" description="Basic and acidic residues" evidence="1">
    <location>
        <begin position="118"/>
        <end position="134"/>
    </location>
</feature>
<proteinExistence type="predicted"/>
<feature type="compositionally biased region" description="Polar residues" evidence="1">
    <location>
        <begin position="1"/>
        <end position="26"/>
    </location>
</feature>
<organism>
    <name type="scientific">Serpula lacrymans var. lacrymans (strain S7.9)</name>
    <name type="common">Dry rot fungus</name>
    <dbReference type="NCBI Taxonomy" id="578457"/>
    <lineage>
        <taxon>Eukaryota</taxon>
        <taxon>Fungi</taxon>
        <taxon>Dikarya</taxon>
        <taxon>Basidiomycota</taxon>
        <taxon>Agaricomycotina</taxon>
        <taxon>Agaricomycetes</taxon>
        <taxon>Agaricomycetidae</taxon>
        <taxon>Boletales</taxon>
        <taxon>Coniophorineae</taxon>
        <taxon>Serpulaceae</taxon>
        <taxon>Serpula</taxon>
    </lineage>
</organism>
<dbReference type="GeneID" id="18812002"/>
<dbReference type="RefSeq" id="XP_007322781.1">
    <property type="nucleotide sequence ID" value="XM_007322719.1"/>
</dbReference>
<feature type="region of interest" description="Disordered" evidence="1">
    <location>
        <begin position="1"/>
        <end position="217"/>
    </location>
</feature>
<evidence type="ECO:0000313" key="2">
    <source>
        <dbReference type="EMBL" id="EGO20815.1"/>
    </source>
</evidence>
<gene>
    <name evidence="2" type="ORF">SERLADRAFT_400037</name>
</gene>
<feature type="compositionally biased region" description="Low complexity" evidence="1">
    <location>
        <begin position="137"/>
        <end position="149"/>
    </location>
</feature>
<feature type="compositionally biased region" description="Basic and acidic residues" evidence="1">
    <location>
        <begin position="166"/>
        <end position="180"/>
    </location>
</feature>
<dbReference type="AlphaFoldDB" id="F8P8Q9"/>
<sequence>MGYSELSGTGNHHPQRDSQAPTQIMITSAPGPGRKKLVAAKANGSHGHAIQLDPSAESSKARTRAKLRPRPINRESGKNQVTPIVPRQVPAESQLESLAPTLRSSSAMSSLAAQAAHAPDEQHVSHATPSRHDIPASLSPLSSVPSSSPIQMHKKPAQLSQVESKTTSRDDDVLSHKDKWLMGPGIPHTRHDAGYHFSKTSNSNTAEPSTKVSDISRGNHSKQLASVYSANCAFPSSDVGYGSMASSSLKPISLRDRQAHMSFVCISTFSSKDGWRSCRQNKSNALIHIGSGHR</sequence>
<dbReference type="EMBL" id="GL945440">
    <property type="protein sequence ID" value="EGO20815.1"/>
    <property type="molecule type" value="Genomic_DNA"/>
</dbReference>
<feature type="compositionally biased region" description="Basic residues" evidence="1">
    <location>
        <begin position="61"/>
        <end position="71"/>
    </location>
</feature>
<accession>F8P8Q9</accession>
<dbReference type="KEGG" id="sla:SERLADRAFT_400037"/>
<evidence type="ECO:0000256" key="1">
    <source>
        <dbReference type="SAM" id="MobiDB-lite"/>
    </source>
</evidence>
<protein>
    <submittedName>
        <fullName evidence="2">Uncharacterized protein</fullName>
    </submittedName>
</protein>